<evidence type="ECO:0000256" key="1">
    <source>
        <dbReference type="SAM" id="SignalP"/>
    </source>
</evidence>
<feature type="signal peptide" evidence="1">
    <location>
        <begin position="1"/>
        <end position="30"/>
    </location>
</feature>
<comment type="caution">
    <text evidence="2">The sequence shown here is derived from an EMBL/GenBank/DDBJ whole genome shotgun (WGS) entry which is preliminary data.</text>
</comment>
<dbReference type="SUPFAM" id="SSF56935">
    <property type="entry name" value="Porins"/>
    <property type="match status" value="1"/>
</dbReference>
<evidence type="ECO:0008006" key="4">
    <source>
        <dbReference type="Google" id="ProtNLM"/>
    </source>
</evidence>
<dbReference type="Proteomes" id="UP001139646">
    <property type="component" value="Unassembled WGS sequence"/>
</dbReference>
<organism evidence="2 3">
    <name type="scientific">Colwellia maritima</name>
    <dbReference type="NCBI Taxonomy" id="2912588"/>
    <lineage>
        <taxon>Bacteria</taxon>
        <taxon>Pseudomonadati</taxon>
        <taxon>Pseudomonadota</taxon>
        <taxon>Gammaproteobacteria</taxon>
        <taxon>Alteromonadales</taxon>
        <taxon>Colwelliaceae</taxon>
        <taxon>Colwellia</taxon>
    </lineage>
</organism>
<dbReference type="EMBL" id="JAKKSL010000002">
    <property type="protein sequence ID" value="MCI2283976.1"/>
    <property type="molecule type" value="Genomic_DNA"/>
</dbReference>
<feature type="chain" id="PRO_5047410353" description="TonB-dependent receptor" evidence="1">
    <location>
        <begin position="31"/>
        <end position="89"/>
    </location>
</feature>
<evidence type="ECO:0000313" key="2">
    <source>
        <dbReference type="EMBL" id="MCI2283976.1"/>
    </source>
</evidence>
<dbReference type="InterPro" id="IPR037066">
    <property type="entry name" value="Plug_dom_sf"/>
</dbReference>
<reference evidence="2" key="1">
    <citation type="submission" date="2022-01" db="EMBL/GenBank/DDBJ databases">
        <title>Colwellia maritima, isolated from seawater.</title>
        <authorList>
            <person name="Kristyanto S."/>
            <person name="Jung J."/>
            <person name="Jeon C.O."/>
        </authorList>
    </citation>
    <scope>NUCLEOTIDE SEQUENCE</scope>
    <source>
        <strain evidence="2">MSW7</strain>
    </source>
</reference>
<dbReference type="RefSeq" id="WP_242286362.1">
    <property type="nucleotide sequence ID" value="NZ_JAKKSL010000002.1"/>
</dbReference>
<name>A0ABS9X3B9_9GAMM</name>
<protein>
    <recommendedName>
        <fullName evidence="4">TonB-dependent receptor</fullName>
    </recommendedName>
</protein>
<evidence type="ECO:0000313" key="3">
    <source>
        <dbReference type="Proteomes" id="UP001139646"/>
    </source>
</evidence>
<keyword evidence="3" id="KW-1185">Reference proteome</keyword>
<gene>
    <name evidence="2" type="ORF">L3081_11890</name>
</gene>
<sequence length="89" mass="9464">MNKTIFSKSVVSSAVSAALLMSFTSIEVNAADAPVAEKGKIEIIEVTANRRAQTIQEIPYNISAVSGEELESLGIIDASDLMRNVVVLP</sequence>
<keyword evidence="1" id="KW-0732">Signal</keyword>
<dbReference type="Gene3D" id="2.170.130.10">
    <property type="entry name" value="TonB-dependent receptor, plug domain"/>
    <property type="match status" value="1"/>
</dbReference>
<accession>A0ABS9X3B9</accession>
<proteinExistence type="predicted"/>